<evidence type="ECO:0000256" key="6">
    <source>
        <dbReference type="SAM" id="MobiDB-lite"/>
    </source>
</evidence>
<reference evidence="8 9" key="1">
    <citation type="submission" date="2017-03" db="EMBL/GenBank/DDBJ databases">
        <authorList>
            <person name="Afonso C.L."/>
            <person name="Miller P.J."/>
            <person name="Scott M.A."/>
            <person name="Spackman E."/>
            <person name="Goraichik I."/>
            <person name="Dimitrov K.M."/>
            <person name="Suarez D.L."/>
            <person name="Swayne D.E."/>
        </authorList>
    </citation>
    <scope>NUCLEOTIDE SEQUENCE [LARGE SCALE GENOMIC DNA]</scope>
    <source>
        <strain evidence="8 9">CECT 8620</strain>
    </source>
</reference>
<evidence type="ECO:0000256" key="3">
    <source>
        <dbReference type="ARBA" id="ARBA00022692"/>
    </source>
</evidence>
<protein>
    <submittedName>
        <fullName evidence="8">AI-2 transport protein TqsA</fullName>
    </submittedName>
</protein>
<feature type="transmembrane region" description="Helical" evidence="7">
    <location>
        <begin position="281"/>
        <end position="308"/>
    </location>
</feature>
<comment type="subcellular location">
    <subcellularLocation>
        <location evidence="1">Membrane</location>
        <topology evidence="1">Multi-pass membrane protein</topology>
    </subcellularLocation>
</comment>
<dbReference type="RefSeq" id="WP_085837527.1">
    <property type="nucleotide sequence ID" value="NZ_FWFS01000010.1"/>
</dbReference>
<evidence type="ECO:0000256" key="1">
    <source>
        <dbReference type="ARBA" id="ARBA00004141"/>
    </source>
</evidence>
<feature type="transmembrane region" description="Helical" evidence="7">
    <location>
        <begin position="348"/>
        <end position="373"/>
    </location>
</feature>
<feature type="transmembrane region" description="Helical" evidence="7">
    <location>
        <begin position="194"/>
        <end position="217"/>
    </location>
</feature>
<evidence type="ECO:0000313" key="9">
    <source>
        <dbReference type="Proteomes" id="UP000193862"/>
    </source>
</evidence>
<gene>
    <name evidence="8" type="primary">tqsA_2</name>
    <name evidence="8" type="ORF">AQS8620_02756</name>
</gene>
<feature type="transmembrane region" description="Helical" evidence="7">
    <location>
        <begin position="82"/>
        <end position="98"/>
    </location>
</feature>
<evidence type="ECO:0000256" key="5">
    <source>
        <dbReference type="ARBA" id="ARBA00023136"/>
    </source>
</evidence>
<accession>A0A1Y5TCU9</accession>
<organism evidence="8 9">
    <name type="scientific">Aquimixticola soesokkakensis</name>
    <dbReference type="NCBI Taxonomy" id="1519096"/>
    <lineage>
        <taxon>Bacteria</taxon>
        <taxon>Pseudomonadati</taxon>
        <taxon>Pseudomonadota</taxon>
        <taxon>Alphaproteobacteria</taxon>
        <taxon>Rhodobacterales</taxon>
        <taxon>Paracoccaceae</taxon>
        <taxon>Aquimixticola</taxon>
    </lineage>
</organism>
<feature type="transmembrane region" description="Helical" evidence="7">
    <location>
        <begin position="253"/>
        <end position="275"/>
    </location>
</feature>
<keyword evidence="3 7" id="KW-0812">Transmembrane</keyword>
<feature type="compositionally biased region" description="Low complexity" evidence="6">
    <location>
        <begin position="25"/>
        <end position="39"/>
    </location>
</feature>
<dbReference type="Pfam" id="PF01594">
    <property type="entry name" value="AI-2E_transport"/>
    <property type="match status" value="1"/>
</dbReference>
<evidence type="ECO:0000256" key="7">
    <source>
        <dbReference type="SAM" id="Phobius"/>
    </source>
</evidence>
<evidence type="ECO:0000256" key="4">
    <source>
        <dbReference type="ARBA" id="ARBA00022989"/>
    </source>
</evidence>
<keyword evidence="9" id="KW-1185">Reference proteome</keyword>
<dbReference type="OrthoDB" id="9799225at2"/>
<dbReference type="GO" id="GO:0055085">
    <property type="term" value="P:transmembrane transport"/>
    <property type="evidence" value="ECO:0007669"/>
    <property type="project" value="TreeGrafter"/>
</dbReference>
<feature type="transmembrane region" description="Helical" evidence="7">
    <location>
        <begin position="56"/>
        <end position="76"/>
    </location>
</feature>
<dbReference type="PANTHER" id="PTHR21716:SF16">
    <property type="entry name" value="BLL1467 PROTEIN"/>
    <property type="match status" value="1"/>
</dbReference>
<proteinExistence type="inferred from homology"/>
<feature type="compositionally biased region" description="Basic and acidic residues" evidence="6">
    <location>
        <begin position="1"/>
        <end position="10"/>
    </location>
</feature>
<comment type="similarity">
    <text evidence="2">Belongs to the autoinducer-2 exporter (AI-2E) (TC 2.A.86) family.</text>
</comment>
<dbReference type="GO" id="GO:0016020">
    <property type="term" value="C:membrane"/>
    <property type="evidence" value="ECO:0007669"/>
    <property type="project" value="UniProtKB-SubCell"/>
</dbReference>
<feature type="transmembrane region" description="Helical" evidence="7">
    <location>
        <begin position="320"/>
        <end position="342"/>
    </location>
</feature>
<sequence>MNDETNDPRMPHSGSKPSRHTVAPQNSASQQTDASQDAARVAPTARLARARGATPVATSGLLVFLAVIAAGCVIFVAKPVLLPVTFGILVALTLSPLVRTAGRFGIPPSVSSISLVIAFGLTVLIGGYLIAPAATDLLQSAPEIQLEIQRKIATLSSSMAELMQVSANVEDIAGSTPSDVQKVDVQDGGLLTSAAINMASILASGLVALVLSLFLLASGDTMQQKIISAQPTASKRRRARAILQAVEVSVSRYLLSISIINFGLGCVVTLALWALGVPEPVVWGALAFILNFMPYLGPGIFTVVIALVSFVSFDTIGQAIYPPLAFMLINAMEGNVVTPVVVGRSMSLNPIVVFISVVLWAWLWGVAGALVAVPMLVCLKVVCDHVPGLAMLGHFLGPKGAVFPGRRRQGFT</sequence>
<name>A0A1Y5TCU9_9RHOB</name>
<keyword evidence="4 7" id="KW-1133">Transmembrane helix</keyword>
<dbReference type="InterPro" id="IPR002549">
    <property type="entry name" value="AI-2E-like"/>
</dbReference>
<evidence type="ECO:0000313" key="8">
    <source>
        <dbReference type="EMBL" id="SLN60828.1"/>
    </source>
</evidence>
<keyword evidence="5 7" id="KW-0472">Membrane</keyword>
<dbReference type="Proteomes" id="UP000193862">
    <property type="component" value="Unassembled WGS sequence"/>
</dbReference>
<dbReference type="EMBL" id="FWFS01000010">
    <property type="protein sequence ID" value="SLN60828.1"/>
    <property type="molecule type" value="Genomic_DNA"/>
</dbReference>
<evidence type="ECO:0000256" key="2">
    <source>
        <dbReference type="ARBA" id="ARBA00009773"/>
    </source>
</evidence>
<feature type="transmembrane region" description="Helical" evidence="7">
    <location>
        <begin position="110"/>
        <end position="131"/>
    </location>
</feature>
<dbReference type="PANTHER" id="PTHR21716">
    <property type="entry name" value="TRANSMEMBRANE PROTEIN"/>
    <property type="match status" value="1"/>
</dbReference>
<feature type="region of interest" description="Disordered" evidence="6">
    <location>
        <begin position="1"/>
        <end position="41"/>
    </location>
</feature>
<dbReference type="AlphaFoldDB" id="A0A1Y5TCU9"/>